<evidence type="ECO:0000256" key="1">
    <source>
        <dbReference type="SAM" id="MobiDB-lite"/>
    </source>
</evidence>
<comment type="caution">
    <text evidence="2">The sequence shown here is derived from an EMBL/GenBank/DDBJ whole genome shotgun (WGS) entry which is preliminary data.</text>
</comment>
<protein>
    <submittedName>
        <fullName evidence="2">Uncharacterized protein</fullName>
    </submittedName>
</protein>
<gene>
    <name evidence="2" type="ORF">XENOCAPTIV_008065</name>
</gene>
<proteinExistence type="predicted"/>
<reference evidence="2 3" key="1">
    <citation type="submission" date="2021-06" db="EMBL/GenBank/DDBJ databases">
        <authorList>
            <person name="Palmer J.M."/>
        </authorList>
    </citation>
    <scope>NUCLEOTIDE SEQUENCE [LARGE SCALE GENOMIC DNA]</scope>
    <source>
        <strain evidence="2 3">XC_2019</strain>
        <tissue evidence="2">Muscle</tissue>
    </source>
</reference>
<feature type="region of interest" description="Disordered" evidence="1">
    <location>
        <begin position="1"/>
        <end position="120"/>
    </location>
</feature>
<feature type="compositionally biased region" description="Polar residues" evidence="1">
    <location>
        <begin position="44"/>
        <end position="53"/>
    </location>
</feature>
<feature type="compositionally biased region" description="Polar residues" evidence="1">
    <location>
        <begin position="95"/>
        <end position="120"/>
    </location>
</feature>
<sequence>MAAHERSPPKSTCQPLSRKGLTLPRSRKTDKDTVSPTGAMERTYASSVRTGQRGSEEVPGLKRESRSGRTLPATTGTFGTKEALDHSVTPEPSGFQRQHGSDTNRACSSPTHLSEATANSKAVFRESHLKSTPRNWLKWWRLKGRKHQQQIPRRGHRAPRWTQAPGTPQEQREISMTANRATTEPNISTGNGCHIHLRGGRGSPQIQQPLKEGQ</sequence>
<keyword evidence="3" id="KW-1185">Reference proteome</keyword>
<feature type="compositionally biased region" description="Basic residues" evidence="1">
    <location>
        <begin position="147"/>
        <end position="159"/>
    </location>
</feature>
<feature type="region of interest" description="Disordered" evidence="1">
    <location>
        <begin position="147"/>
        <end position="173"/>
    </location>
</feature>
<name>A0ABV0SG00_9TELE</name>
<feature type="compositionally biased region" description="Polar residues" evidence="1">
    <location>
        <begin position="164"/>
        <end position="173"/>
    </location>
</feature>
<organism evidence="2 3">
    <name type="scientific">Xenoophorus captivus</name>
    <dbReference type="NCBI Taxonomy" id="1517983"/>
    <lineage>
        <taxon>Eukaryota</taxon>
        <taxon>Metazoa</taxon>
        <taxon>Chordata</taxon>
        <taxon>Craniata</taxon>
        <taxon>Vertebrata</taxon>
        <taxon>Euteleostomi</taxon>
        <taxon>Actinopterygii</taxon>
        <taxon>Neopterygii</taxon>
        <taxon>Teleostei</taxon>
        <taxon>Neoteleostei</taxon>
        <taxon>Acanthomorphata</taxon>
        <taxon>Ovalentaria</taxon>
        <taxon>Atherinomorphae</taxon>
        <taxon>Cyprinodontiformes</taxon>
        <taxon>Goodeidae</taxon>
        <taxon>Xenoophorus</taxon>
    </lineage>
</organism>
<evidence type="ECO:0000313" key="3">
    <source>
        <dbReference type="Proteomes" id="UP001434883"/>
    </source>
</evidence>
<dbReference type="EMBL" id="JAHRIN010077554">
    <property type="protein sequence ID" value="MEQ2218781.1"/>
    <property type="molecule type" value="Genomic_DNA"/>
</dbReference>
<feature type="compositionally biased region" description="Basic and acidic residues" evidence="1">
    <location>
        <begin position="54"/>
        <end position="67"/>
    </location>
</feature>
<accession>A0ABV0SG00</accession>
<evidence type="ECO:0000313" key="2">
    <source>
        <dbReference type="EMBL" id="MEQ2218781.1"/>
    </source>
</evidence>
<dbReference type="Proteomes" id="UP001434883">
    <property type="component" value="Unassembled WGS sequence"/>
</dbReference>